<evidence type="ECO:0000256" key="1">
    <source>
        <dbReference type="ARBA" id="ARBA00022426"/>
    </source>
</evidence>
<dbReference type="NCBIfam" id="TIGR01165">
    <property type="entry name" value="cbiN"/>
    <property type="match status" value="1"/>
</dbReference>
<dbReference type="Proteomes" id="UP000063718">
    <property type="component" value="Unassembled WGS sequence"/>
</dbReference>
<dbReference type="HAMAP" id="MF_00330">
    <property type="entry name" value="CbiN"/>
    <property type="match status" value="1"/>
</dbReference>
<evidence type="ECO:0000256" key="8">
    <source>
        <dbReference type="ARBA" id="ARBA00023136"/>
    </source>
</evidence>
<comment type="subunit">
    <text evidence="10">Forms an energy-coupling factor (ECF) transporter complex composed of an ATP-binding protein (A component, CbiO), a transmembrane protein (T component, CbiQ) and 2 possible substrate-capture proteins (S components, CbiM and CbiN) of unknown stoichimetry.</text>
</comment>
<sequence length="95" mass="10526">MSTAHKNFLLLLMVILLAAVPFLIHRSAEFAGADDRAAEAITQIRPDYKPWVKPVWEPPSGEVETFLFASQAAIGSGIVCYFLGYSKGKKQRESK</sequence>
<dbReference type="Pfam" id="PF02553">
    <property type="entry name" value="CbiN"/>
    <property type="match status" value="1"/>
</dbReference>
<organism evidence="11">
    <name type="scientific">Moorella thermoacetica Y72</name>
    <dbReference type="NCBI Taxonomy" id="1325331"/>
    <lineage>
        <taxon>Bacteria</taxon>
        <taxon>Bacillati</taxon>
        <taxon>Bacillota</taxon>
        <taxon>Clostridia</taxon>
        <taxon>Neomoorellales</taxon>
        <taxon>Neomoorellaceae</taxon>
        <taxon>Neomoorella</taxon>
    </lineage>
</organism>
<keyword evidence="8 10" id="KW-0472">Membrane</keyword>
<dbReference type="PANTHER" id="PTHR38662">
    <property type="entry name" value="COBALT TRANSPORT PROTEIN CBIN"/>
    <property type="match status" value="1"/>
</dbReference>
<evidence type="ECO:0000256" key="5">
    <source>
        <dbReference type="ARBA" id="ARBA00022692"/>
    </source>
</evidence>
<feature type="transmembrane region" description="Helical" evidence="10">
    <location>
        <begin position="66"/>
        <end position="85"/>
    </location>
</feature>
<keyword evidence="6 10" id="KW-1133">Transmembrane helix</keyword>
<keyword evidence="4 10" id="KW-0169">Cobalamin biosynthesis</keyword>
<keyword evidence="5 10" id="KW-0812">Transmembrane</keyword>
<dbReference type="AlphaFoldDB" id="A0A0S6UEQ2"/>
<keyword evidence="9 10" id="KW-0170">Cobalt</keyword>
<dbReference type="PANTHER" id="PTHR38662:SF1">
    <property type="entry name" value="COBALT TRANSPORT PROTEIN CBIN"/>
    <property type="match status" value="1"/>
</dbReference>
<keyword evidence="7 10" id="KW-0406">Ion transport</keyword>
<gene>
    <name evidence="10" type="primary">cbiN</name>
    <name evidence="11" type="ORF">MTY_2332</name>
</gene>
<dbReference type="GeneID" id="45617260"/>
<dbReference type="RefSeq" id="WP_011392735.1">
    <property type="nucleotide sequence ID" value="NZ_DF238840.1"/>
</dbReference>
<evidence type="ECO:0000313" key="11">
    <source>
        <dbReference type="EMBL" id="GAF26991.1"/>
    </source>
</evidence>
<keyword evidence="3 10" id="KW-1003">Cell membrane</keyword>
<proteinExistence type="inferred from homology"/>
<dbReference type="GO" id="GO:0005886">
    <property type="term" value="C:plasma membrane"/>
    <property type="evidence" value="ECO:0007669"/>
    <property type="project" value="UniProtKB-SubCell"/>
</dbReference>
<dbReference type="GO" id="GO:0015087">
    <property type="term" value="F:cobalt ion transmembrane transporter activity"/>
    <property type="evidence" value="ECO:0007669"/>
    <property type="project" value="UniProtKB-UniRule"/>
</dbReference>
<accession>A0A0S6UEQ2</accession>
<evidence type="ECO:0000256" key="4">
    <source>
        <dbReference type="ARBA" id="ARBA00022573"/>
    </source>
</evidence>
<evidence type="ECO:0000256" key="7">
    <source>
        <dbReference type="ARBA" id="ARBA00023065"/>
    </source>
</evidence>
<comment type="function">
    <text evidence="10">Part of the energy-coupling factor (ECF) transporter complex CbiMNOQ involved in cobalt import.</text>
</comment>
<comment type="similarity">
    <text evidence="10">Belongs to the CbiN family.</text>
</comment>
<keyword evidence="2 10" id="KW-0813">Transport</keyword>
<dbReference type="NCBIfam" id="NF002780">
    <property type="entry name" value="PRK02898.1"/>
    <property type="match status" value="1"/>
</dbReference>
<reference evidence="11" key="1">
    <citation type="journal article" date="2014" name="Gene">
        <title>Genome-guided analysis of transformation efficiency and carbon dioxide assimilation by Moorella thermoacetica Y72.</title>
        <authorList>
            <person name="Tsukahara K."/>
            <person name="Kita A."/>
            <person name="Nakashimada Y."/>
            <person name="Hoshino T."/>
            <person name="Murakami K."/>
        </authorList>
    </citation>
    <scope>NUCLEOTIDE SEQUENCE [LARGE SCALE GENOMIC DNA]</scope>
    <source>
        <strain evidence="11">Y72</strain>
    </source>
</reference>
<dbReference type="GO" id="GO:0009236">
    <property type="term" value="P:cobalamin biosynthetic process"/>
    <property type="evidence" value="ECO:0007669"/>
    <property type="project" value="UniProtKB-UniRule"/>
</dbReference>
<keyword evidence="1 10" id="KW-0171">Cobalt transport</keyword>
<comment type="subcellular location">
    <subcellularLocation>
        <location evidence="10">Cell membrane</location>
        <topology evidence="10">Multi-pass membrane protein</topology>
    </subcellularLocation>
</comment>
<comment type="caution">
    <text evidence="10">Lacks conserved residue(s) required for the propagation of feature annotation.</text>
</comment>
<dbReference type="InterPro" id="IPR003705">
    <property type="entry name" value="CbiN"/>
</dbReference>
<protein>
    <recommendedName>
        <fullName evidence="10">Cobalt transport protein CbiN</fullName>
    </recommendedName>
    <alternativeName>
        <fullName evidence="10">Energy-coupling factor transporter probable substrate-capture protein CbiN</fullName>
        <shortName evidence="10">ECF transporter S component CbiN</shortName>
    </alternativeName>
</protein>
<evidence type="ECO:0000256" key="3">
    <source>
        <dbReference type="ARBA" id="ARBA00022475"/>
    </source>
</evidence>
<dbReference type="EMBL" id="DF238840">
    <property type="protein sequence ID" value="GAF26991.1"/>
    <property type="molecule type" value="Genomic_DNA"/>
</dbReference>
<evidence type="ECO:0000256" key="2">
    <source>
        <dbReference type="ARBA" id="ARBA00022448"/>
    </source>
</evidence>
<evidence type="ECO:0000256" key="10">
    <source>
        <dbReference type="HAMAP-Rule" id="MF_00330"/>
    </source>
</evidence>
<evidence type="ECO:0000256" key="9">
    <source>
        <dbReference type="ARBA" id="ARBA00023285"/>
    </source>
</evidence>
<evidence type="ECO:0000256" key="6">
    <source>
        <dbReference type="ARBA" id="ARBA00022989"/>
    </source>
</evidence>
<dbReference type="UniPathway" id="UPA00148"/>
<name>A0A0S6UEQ2_NEOTH</name>
<comment type="pathway">
    <text evidence="10">Cofactor biosynthesis; adenosylcobalamin biosynthesis.</text>
</comment>